<dbReference type="PANTHER" id="PTHR38604">
    <property type="entry name" value="PERIPLASMIC NITRATE REDUCTASE, ELECTRON TRANSFER SUBUNIT"/>
    <property type="match status" value="1"/>
</dbReference>
<dbReference type="RefSeq" id="WP_345784501.1">
    <property type="nucleotide sequence ID" value="NZ_JAVDVY010000001.1"/>
</dbReference>
<dbReference type="InterPro" id="IPR005591">
    <property type="entry name" value="NapB"/>
</dbReference>
<keyword evidence="8" id="KW-0574">Periplasm</keyword>
<dbReference type="Gene3D" id="1.10.1130.10">
    <property type="entry name" value="Flavocytochrome C3, Chain A"/>
    <property type="match status" value="1"/>
</dbReference>
<keyword evidence="9" id="KW-0249">Electron transport</keyword>
<name>A0ABU1W7S2_9GAMM</name>
<sequence>MDMRNKPWLLGAALIVLMMVLVFLAGLMLGRGAKAPTTPPAAPAAKVSTTNVHAESSVIGRTASKQLDGLRRGVPVDQEAAPLPMARVENVDRKRLRAYPMQPPTIPHAIDGYQVDKNSNRCMLCHARANAEKFQAPPVSVTHYMDRDDQFLATISPRRYFCNQCHVVQTDAPVLVTNTFEDIDAVMAAAAESKGAQ</sequence>
<gene>
    <name evidence="12" type="ORF">J2X06_000831</name>
</gene>
<keyword evidence="5" id="KW-0349">Heme</keyword>
<dbReference type="Pfam" id="PF03892">
    <property type="entry name" value="NapB"/>
    <property type="match status" value="1"/>
</dbReference>
<accession>A0ABU1W7S2</accession>
<dbReference type="InterPro" id="IPR036280">
    <property type="entry name" value="Multihaem_cyt_sf"/>
</dbReference>
<evidence type="ECO:0000256" key="11">
    <source>
        <dbReference type="ARBA" id="ARBA00031832"/>
    </source>
</evidence>
<evidence type="ECO:0000256" key="7">
    <source>
        <dbReference type="ARBA" id="ARBA00022729"/>
    </source>
</evidence>
<comment type="similarity">
    <text evidence="2">Belongs to the NapB family.</text>
</comment>
<protein>
    <recommendedName>
        <fullName evidence="3">Periplasmic nitrate reductase, electron transfer subunit</fullName>
    </recommendedName>
    <alternativeName>
        <fullName evidence="11">Diheme cytochrome c NapB</fullName>
    </alternativeName>
</protein>
<keyword evidence="13" id="KW-1185">Reference proteome</keyword>
<evidence type="ECO:0000256" key="10">
    <source>
        <dbReference type="ARBA" id="ARBA00023004"/>
    </source>
</evidence>
<evidence type="ECO:0000256" key="4">
    <source>
        <dbReference type="ARBA" id="ARBA00022448"/>
    </source>
</evidence>
<evidence type="ECO:0000256" key="5">
    <source>
        <dbReference type="ARBA" id="ARBA00022617"/>
    </source>
</evidence>
<evidence type="ECO:0000313" key="13">
    <source>
        <dbReference type="Proteomes" id="UP001251524"/>
    </source>
</evidence>
<dbReference type="Proteomes" id="UP001251524">
    <property type="component" value="Unassembled WGS sequence"/>
</dbReference>
<keyword evidence="7" id="KW-0732">Signal</keyword>
<dbReference type="PANTHER" id="PTHR38604:SF1">
    <property type="entry name" value="PERIPLASMIC NITRATE REDUCTASE, ELECTRON TRANSFER SUBUNIT"/>
    <property type="match status" value="1"/>
</dbReference>
<organism evidence="12 13">
    <name type="scientific">Lysobacter niastensis</name>
    <dbReference type="NCBI Taxonomy" id="380629"/>
    <lineage>
        <taxon>Bacteria</taxon>
        <taxon>Pseudomonadati</taxon>
        <taxon>Pseudomonadota</taxon>
        <taxon>Gammaproteobacteria</taxon>
        <taxon>Lysobacterales</taxon>
        <taxon>Lysobacteraceae</taxon>
        <taxon>Lysobacter</taxon>
    </lineage>
</organism>
<reference evidence="12 13" key="1">
    <citation type="submission" date="2023-07" db="EMBL/GenBank/DDBJ databases">
        <title>Sorghum-associated microbial communities from plants grown in Nebraska, USA.</title>
        <authorList>
            <person name="Schachtman D."/>
        </authorList>
    </citation>
    <scope>NUCLEOTIDE SEQUENCE [LARGE SCALE GENOMIC DNA]</scope>
    <source>
        <strain evidence="12 13">BE198</strain>
    </source>
</reference>
<dbReference type="SUPFAM" id="SSF48695">
    <property type="entry name" value="Multiheme cytochromes"/>
    <property type="match status" value="1"/>
</dbReference>
<comment type="subcellular location">
    <subcellularLocation>
        <location evidence="1">Periplasm</location>
    </subcellularLocation>
</comment>
<evidence type="ECO:0000256" key="8">
    <source>
        <dbReference type="ARBA" id="ARBA00022764"/>
    </source>
</evidence>
<evidence type="ECO:0000256" key="1">
    <source>
        <dbReference type="ARBA" id="ARBA00004418"/>
    </source>
</evidence>
<keyword evidence="4" id="KW-0813">Transport</keyword>
<keyword evidence="6" id="KW-0479">Metal-binding</keyword>
<evidence type="ECO:0000256" key="9">
    <source>
        <dbReference type="ARBA" id="ARBA00022982"/>
    </source>
</evidence>
<evidence type="ECO:0000313" key="12">
    <source>
        <dbReference type="EMBL" id="MDR7133647.1"/>
    </source>
</evidence>
<keyword evidence="10" id="KW-0408">Iron</keyword>
<dbReference type="EMBL" id="JAVDVY010000001">
    <property type="protein sequence ID" value="MDR7133647.1"/>
    <property type="molecule type" value="Genomic_DNA"/>
</dbReference>
<evidence type="ECO:0000256" key="6">
    <source>
        <dbReference type="ARBA" id="ARBA00022723"/>
    </source>
</evidence>
<evidence type="ECO:0000256" key="3">
    <source>
        <dbReference type="ARBA" id="ARBA00013773"/>
    </source>
</evidence>
<evidence type="ECO:0000256" key="2">
    <source>
        <dbReference type="ARBA" id="ARBA00007368"/>
    </source>
</evidence>
<comment type="caution">
    <text evidence="12">The sequence shown here is derived from an EMBL/GenBank/DDBJ whole genome shotgun (WGS) entry which is preliminary data.</text>
</comment>
<proteinExistence type="inferred from homology"/>